<evidence type="ECO:0000313" key="3">
    <source>
        <dbReference type="EMBL" id="ABA94875.1"/>
    </source>
</evidence>
<organism evidence="3">
    <name type="scientific">Oryza sativa subsp. japonica</name>
    <name type="common">Rice</name>
    <dbReference type="NCBI Taxonomy" id="39947"/>
    <lineage>
        <taxon>Eukaryota</taxon>
        <taxon>Viridiplantae</taxon>
        <taxon>Streptophyta</taxon>
        <taxon>Embryophyta</taxon>
        <taxon>Tracheophyta</taxon>
        <taxon>Spermatophyta</taxon>
        <taxon>Magnoliopsida</taxon>
        <taxon>Liliopsida</taxon>
        <taxon>Poales</taxon>
        <taxon>Poaceae</taxon>
        <taxon>BOP clade</taxon>
        <taxon>Oryzoideae</taxon>
        <taxon>Oryzeae</taxon>
        <taxon>Oryzinae</taxon>
        <taxon>Oryza</taxon>
        <taxon>Oryza sativa</taxon>
    </lineage>
</organism>
<feature type="compositionally biased region" description="Polar residues" evidence="1">
    <location>
        <begin position="258"/>
        <end position="272"/>
    </location>
</feature>
<dbReference type="SUPFAM" id="SSF56672">
    <property type="entry name" value="DNA/RNA polymerases"/>
    <property type="match status" value="1"/>
</dbReference>
<feature type="compositionally biased region" description="Polar residues" evidence="1">
    <location>
        <begin position="216"/>
        <end position="233"/>
    </location>
</feature>
<evidence type="ECO:0000256" key="1">
    <source>
        <dbReference type="SAM" id="MobiDB-lite"/>
    </source>
</evidence>
<feature type="region of interest" description="Disordered" evidence="1">
    <location>
        <begin position="176"/>
        <end position="295"/>
    </location>
</feature>
<dbReference type="AlphaFoldDB" id="Q2R0Z7"/>
<reference evidence="3" key="1">
    <citation type="journal article" date="2005" name="BMC Biol.">
        <title>The sequence of rice chromosomes 11 and 12, rich in disease resistance genes and recent gene duplications.</title>
        <authorList>
            <consortium name="The rice chromosomes 11 and 12 sequencing consortia"/>
        </authorList>
    </citation>
    <scope>NUCLEOTIDE SEQUENCE [LARGE SCALE GENOMIC DNA]</scope>
</reference>
<gene>
    <name evidence="3" type="ordered locus">LOC_Os11g40860</name>
</gene>
<sequence>MASSSSCTSSTTNPLFGFHVSEKLNKQNYQLWCAQVLTMIRGARLEGHLNGKTVAPISYDDDYDSVVSALAAKTEPITLSETYAQLLNFENRLNLRYDDTYVPDERHLAAAASYAYGVDSNWYMDSGATDHITNELDKLTVCDKYKGNDQVHTANGAGAQLRAEIALLPSDLVAHDQGGEQQSDHVLDFPNATNGLDDSSSSTDFCGTDERVDLTHSATASDGVNGAGNSTPGSVPDVTRETAQAPEQQQHGEDAQPHSASETFPSSCTSSARPVPHQTVPALGHDLTGTSADTSTDGVAVQDIEQGAEGELDLNRPRTRLQGGIRKPKVYTDDTEGKNIIDCKWVYKVKRKADGSLDRYKARLVAKGFKQRYGIDNEDTFNPVIKAATIRTVLSIAVSRGWSLQQLDVQNAFLHGVLEEEVYMRQPPGYENSSKPDFICKLDKALYGLKQAPRAWYARLSGKLQQLGFKPSKADTSLFYFNKGNVTMFILIYVDDIIVASSTKDAVPALLHDLKEDFALKDLGELHYFLGIEVNKVNNGLILTQDADWAGCLDDRRSTGGFAVYLGSNLVSWSARKQATVSRSSTEAEYKALANATAEVADGFTKPLAVKQLEMFRNNLNLRSLD</sequence>
<proteinExistence type="predicted"/>
<dbReference type="EMBL" id="DP000010">
    <property type="protein sequence ID" value="ABA94875.1"/>
    <property type="molecule type" value="Genomic_DNA"/>
</dbReference>
<dbReference type="InterPro" id="IPR043502">
    <property type="entry name" value="DNA/RNA_pol_sf"/>
</dbReference>
<dbReference type="Pfam" id="PF07727">
    <property type="entry name" value="RVT_2"/>
    <property type="match status" value="1"/>
</dbReference>
<evidence type="ECO:0000259" key="2">
    <source>
        <dbReference type="Pfam" id="PF07727"/>
    </source>
</evidence>
<protein>
    <submittedName>
        <fullName evidence="3">Retrotransposon protein, putative, Ty1-copia subclass</fullName>
    </submittedName>
</protein>
<dbReference type="InterPro" id="IPR013103">
    <property type="entry name" value="RVT_2"/>
</dbReference>
<name>Q2R0Z7_ORYSJ</name>
<accession>Q2R0Z7</accession>
<feature type="compositionally biased region" description="Polar residues" evidence="1">
    <location>
        <begin position="191"/>
        <end position="205"/>
    </location>
</feature>
<reference evidence="3" key="2">
    <citation type="submission" date="2005-04" db="EMBL/GenBank/DDBJ databases">
        <authorList>
            <person name="Buell C.R."/>
            <person name="Wing R.A."/>
            <person name="McCombie W.A."/>
            <person name="Ouyang S."/>
        </authorList>
    </citation>
    <scope>NUCLEOTIDE SEQUENCE</scope>
</reference>
<dbReference type="PANTHER" id="PTHR11439">
    <property type="entry name" value="GAG-POL-RELATED RETROTRANSPOSON"/>
    <property type="match status" value="1"/>
</dbReference>
<feature type="domain" description="Reverse transcriptase Ty1/copia-type" evidence="2">
    <location>
        <begin position="336"/>
        <end position="554"/>
    </location>
</feature>
<reference evidence="3" key="3">
    <citation type="submission" date="2006-01" db="EMBL/GenBank/DDBJ databases">
        <authorList>
            <person name="Buell R."/>
        </authorList>
    </citation>
    <scope>NUCLEOTIDE SEQUENCE</scope>
</reference>
<dbReference type="CDD" id="cd09272">
    <property type="entry name" value="RNase_HI_RT_Ty1"/>
    <property type="match status" value="1"/>
</dbReference>
<dbReference type="PANTHER" id="PTHR11439:SF450">
    <property type="entry name" value="REVERSE TRANSCRIPTASE TY1_COPIA-TYPE DOMAIN-CONTAINING PROTEIN"/>
    <property type="match status" value="1"/>
</dbReference>
<feature type="compositionally biased region" description="Basic and acidic residues" evidence="1">
    <location>
        <begin position="176"/>
        <end position="187"/>
    </location>
</feature>